<accession>A0A9X1I9E3</accession>
<proteinExistence type="predicted"/>
<evidence type="ECO:0000256" key="12">
    <source>
        <dbReference type="ARBA" id="ARBA00023136"/>
    </source>
</evidence>
<dbReference type="GO" id="GO:0071972">
    <property type="term" value="F:peptidoglycan L,D-transpeptidase activity"/>
    <property type="evidence" value="ECO:0007669"/>
    <property type="project" value="TreeGrafter"/>
</dbReference>
<name>A0A9X1I9E3_9PROT</name>
<dbReference type="InterPro" id="IPR050515">
    <property type="entry name" value="Beta-lactam/transpept"/>
</dbReference>
<keyword evidence="11" id="KW-1133">Transmembrane helix</keyword>
<dbReference type="GO" id="GO:0008658">
    <property type="term" value="F:penicillin binding"/>
    <property type="evidence" value="ECO:0007669"/>
    <property type="project" value="InterPro"/>
</dbReference>
<evidence type="ECO:0000256" key="7">
    <source>
        <dbReference type="ARBA" id="ARBA00022692"/>
    </source>
</evidence>
<dbReference type="InterPro" id="IPR001460">
    <property type="entry name" value="PCN-bd_Tpept"/>
</dbReference>
<evidence type="ECO:0000259" key="14">
    <source>
        <dbReference type="Pfam" id="PF00905"/>
    </source>
</evidence>
<reference evidence="16" key="1">
    <citation type="submission" date="2021-10" db="EMBL/GenBank/DDBJ databases">
        <title>Roseicella aerolatum sp. nov., isolated from aerosols of e-waste dismantling site.</title>
        <authorList>
            <person name="Qin T."/>
        </authorList>
    </citation>
    <scope>NUCLEOTIDE SEQUENCE</scope>
    <source>
        <strain evidence="16">GB24</strain>
    </source>
</reference>
<comment type="subcellular location">
    <subcellularLocation>
        <location evidence="2">Cell membrane</location>
    </subcellularLocation>
    <subcellularLocation>
        <location evidence="1">Membrane</location>
        <topology evidence="1">Single-pass membrane protein</topology>
    </subcellularLocation>
</comment>
<dbReference type="PANTHER" id="PTHR30627:SF2">
    <property type="entry name" value="PEPTIDOGLYCAN D,D-TRANSPEPTIDASE MRDA"/>
    <property type="match status" value="1"/>
</dbReference>
<evidence type="ECO:0000256" key="8">
    <source>
        <dbReference type="ARBA" id="ARBA00022801"/>
    </source>
</evidence>
<evidence type="ECO:0000313" key="17">
    <source>
        <dbReference type="Proteomes" id="UP001139311"/>
    </source>
</evidence>
<evidence type="ECO:0000313" key="16">
    <source>
        <dbReference type="EMBL" id="MCB4820686.1"/>
    </source>
</evidence>
<feature type="domain" description="Penicillin-binding protein transpeptidase" evidence="14">
    <location>
        <begin position="267"/>
        <end position="601"/>
    </location>
</feature>
<comment type="caution">
    <text evidence="16">The sequence shown here is derived from an EMBL/GenBank/DDBJ whole genome shotgun (WGS) entry which is preliminary data.</text>
</comment>
<dbReference type="GO" id="GO:0006508">
    <property type="term" value="P:proteolysis"/>
    <property type="evidence" value="ECO:0007669"/>
    <property type="project" value="UniProtKB-KW"/>
</dbReference>
<dbReference type="GO" id="GO:0008360">
    <property type="term" value="P:regulation of cell shape"/>
    <property type="evidence" value="ECO:0007669"/>
    <property type="project" value="UniProtKB-KW"/>
</dbReference>
<evidence type="ECO:0000256" key="6">
    <source>
        <dbReference type="ARBA" id="ARBA00022670"/>
    </source>
</evidence>
<keyword evidence="10" id="KW-0573">Peptidoglycan synthesis</keyword>
<evidence type="ECO:0000259" key="15">
    <source>
        <dbReference type="Pfam" id="PF03717"/>
    </source>
</evidence>
<feature type="domain" description="Penicillin-binding protein dimerisation" evidence="15">
    <location>
        <begin position="65"/>
        <end position="235"/>
    </location>
</feature>
<sequence>MSLGRGVRREEEQRRSVFTRRALALGMGQLALFGFLGTRLWRLQSEEGDRYRTLAEENRVSARLIPPPRGQVLDRNGRVIAGNRLNWRALLVAEQTQDVGATLETFSRIVPLQDHERARIERDVRRRRRFVPVTVREFLAWEEMARIEVNAPDLPGIIIDVGQTRLYPENEHLAHMVGYVAPPAERDMDGDPLLELPGIRVGRAGIEKHHDLALRGRAGAVQLEVNAVGRVIRELDRREGIPGQDVQLSVDAELQKALRGRIEEGTSIVVLDARNGEVLAMASQPSFDPNIFNAGVSAQQWREWTRNRATPLINKATNGLYAPGSTFKMIVALAGLEAKAVTPADRVYCPGYLDLGDTRFHCWQKHGHGSVDMRAGIKVSCDVYFYEVAKRVGIDRIAAMASRFGLGVELDIELPGTKKGLVPTRGWRQAQGKPWNLGDTIVHGIGQGFYQVTPLQLATMAARLATGRAVQPHLTRSIGGRPVRGTKPEDWPSLGIPERDLRLMREGMWAVVNEPGGTALASRLPGSLGVMAGKTGSVQVRRISREQRERGFKTESLPREWRPHALFVAFAPYDNPVYAVSVVVEHGMSGSGAAAPLARDTLVEVFNRFRTPPAAPGQRVAEGPRP</sequence>
<evidence type="ECO:0000256" key="5">
    <source>
        <dbReference type="ARBA" id="ARBA00022645"/>
    </source>
</evidence>
<dbReference type="Proteomes" id="UP001139311">
    <property type="component" value="Unassembled WGS sequence"/>
</dbReference>
<dbReference type="InterPro" id="IPR036138">
    <property type="entry name" value="PBP_dimer_sf"/>
</dbReference>
<dbReference type="RefSeq" id="WP_226604263.1">
    <property type="nucleotide sequence ID" value="NZ_JAJAQI010000003.1"/>
</dbReference>
<evidence type="ECO:0000256" key="13">
    <source>
        <dbReference type="ARBA" id="ARBA00023316"/>
    </source>
</evidence>
<evidence type="ECO:0000256" key="10">
    <source>
        <dbReference type="ARBA" id="ARBA00022984"/>
    </source>
</evidence>
<evidence type="ECO:0000256" key="1">
    <source>
        <dbReference type="ARBA" id="ARBA00004167"/>
    </source>
</evidence>
<organism evidence="16 17">
    <name type="scientific">Roseicella aerolata</name>
    <dbReference type="NCBI Taxonomy" id="2883479"/>
    <lineage>
        <taxon>Bacteria</taxon>
        <taxon>Pseudomonadati</taxon>
        <taxon>Pseudomonadota</taxon>
        <taxon>Alphaproteobacteria</taxon>
        <taxon>Acetobacterales</taxon>
        <taxon>Roseomonadaceae</taxon>
        <taxon>Roseicella</taxon>
    </lineage>
</organism>
<protein>
    <submittedName>
        <fullName evidence="16">Penicillin-binding protein 2</fullName>
        <ecNumber evidence="16">3.4.16.4</ecNumber>
    </submittedName>
</protein>
<evidence type="ECO:0000256" key="2">
    <source>
        <dbReference type="ARBA" id="ARBA00004236"/>
    </source>
</evidence>
<dbReference type="PANTHER" id="PTHR30627">
    <property type="entry name" value="PEPTIDOGLYCAN D,D-TRANSPEPTIDASE"/>
    <property type="match status" value="1"/>
</dbReference>
<dbReference type="AlphaFoldDB" id="A0A9X1I9E3"/>
<dbReference type="GO" id="GO:0071555">
    <property type="term" value="P:cell wall organization"/>
    <property type="evidence" value="ECO:0007669"/>
    <property type="project" value="UniProtKB-KW"/>
</dbReference>
<dbReference type="Gene3D" id="3.90.1310.10">
    <property type="entry name" value="Penicillin-binding protein 2a (Domain 2)"/>
    <property type="match status" value="1"/>
</dbReference>
<keyword evidence="7" id="KW-0812">Transmembrane</keyword>
<evidence type="ECO:0000256" key="11">
    <source>
        <dbReference type="ARBA" id="ARBA00022989"/>
    </source>
</evidence>
<dbReference type="EMBL" id="JAJAQI010000003">
    <property type="protein sequence ID" value="MCB4820686.1"/>
    <property type="molecule type" value="Genomic_DNA"/>
</dbReference>
<keyword evidence="3" id="KW-1003">Cell membrane</keyword>
<dbReference type="NCBIfam" id="TIGR03423">
    <property type="entry name" value="pbp2_mrdA"/>
    <property type="match status" value="1"/>
</dbReference>
<dbReference type="SUPFAM" id="SSF56601">
    <property type="entry name" value="beta-lactamase/transpeptidase-like"/>
    <property type="match status" value="1"/>
</dbReference>
<evidence type="ECO:0000256" key="9">
    <source>
        <dbReference type="ARBA" id="ARBA00022960"/>
    </source>
</evidence>
<evidence type="ECO:0000256" key="4">
    <source>
        <dbReference type="ARBA" id="ARBA00022519"/>
    </source>
</evidence>
<keyword evidence="12" id="KW-0472">Membrane</keyword>
<keyword evidence="13" id="KW-0961">Cell wall biogenesis/degradation</keyword>
<dbReference type="EC" id="3.4.16.4" evidence="16"/>
<dbReference type="SUPFAM" id="SSF56519">
    <property type="entry name" value="Penicillin binding protein dimerisation domain"/>
    <property type="match status" value="1"/>
</dbReference>
<evidence type="ECO:0000256" key="3">
    <source>
        <dbReference type="ARBA" id="ARBA00022475"/>
    </source>
</evidence>
<keyword evidence="5 16" id="KW-0121">Carboxypeptidase</keyword>
<dbReference type="InterPro" id="IPR005311">
    <property type="entry name" value="PBP_dimer"/>
</dbReference>
<dbReference type="GO" id="GO:0009002">
    <property type="term" value="F:serine-type D-Ala-D-Ala carboxypeptidase activity"/>
    <property type="evidence" value="ECO:0007669"/>
    <property type="project" value="UniProtKB-EC"/>
</dbReference>
<gene>
    <name evidence="16" type="primary">mrdA</name>
    <name evidence="16" type="ORF">LHA35_02930</name>
</gene>
<dbReference type="InterPro" id="IPR017790">
    <property type="entry name" value="Penicillin-binding_protein_2"/>
</dbReference>
<dbReference type="GO" id="GO:0005886">
    <property type="term" value="C:plasma membrane"/>
    <property type="evidence" value="ECO:0007669"/>
    <property type="project" value="UniProtKB-SubCell"/>
</dbReference>
<keyword evidence="6" id="KW-0645">Protease</keyword>
<dbReference type="GO" id="GO:0009252">
    <property type="term" value="P:peptidoglycan biosynthetic process"/>
    <property type="evidence" value="ECO:0007669"/>
    <property type="project" value="UniProtKB-KW"/>
</dbReference>
<dbReference type="Gene3D" id="3.40.710.10">
    <property type="entry name" value="DD-peptidase/beta-lactamase superfamily"/>
    <property type="match status" value="1"/>
</dbReference>
<keyword evidence="8 16" id="KW-0378">Hydrolase</keyword>
<keyword evidence="17" id="KW-1185">Reference proteome</keyword>
<keyword evidence="9" id="KW-0133">Cell shape</keyword>
<dbReference type="InterPro" id="IPR012338">
    <property type="entry name" value="Beta-lactam/transpept-like"/>
</dbReference>
<dbReference type="Pfam" id="PF00905">
    <property type="entry name" value="Transpeptidase"/>
    <property type="match status" value="1"/>
</dbReference>
<dbReference type="Pfam" id="PF03717">
    <property type="entry name" value="PBP_dimer"/>
    <property type="match status" value="1"/>
</dbReference>
<keyword evidence="4" id="KW-0997">Cell inner membrane</keyword>